<dbReference type="SUPFAM" id="SSF48371">
    <property type="entry name" value="ARM repeat"/>
    <property type="match status" value="1"/>
</dbReference>
<gene>
    <name evidence="1" type="ORF">SAMN05216378_3603</name>
</gene>
<dbReference type="InterPro" id="IPR011989">
    <property type="entry name" value="ARM-like"/>
</dbReference>
<organism evidence="1 2">
    <name type="scientific">Paenibacillus catalpae</name>
    <dbReference type="NCBI Taxonomy" id="1045775"/>
    <lineage>
        <taxon>Bacteria</taxon>
        <taxon>Bacillati</taxon>
        <taxon>Bacillota</taxon>
        <taxon>Bacilli</taxon>
        <taxon>Bacillales</taxon>
        <taxon>Paenibacillaceae</taxon>
        <taxon>Paenibacillus</taxon>
    </lineage>
</organism>
<dbReference type="EMBL" id="FOMT01000003">
    <property type="protein sequence ID" value="SFE57761.1"/>
    <property type="molecule type" value="Genomic_DNA"/>
</dbReference>
<dbReference type="InterPro" id="IPR016024">
    <property type="entry name" value="ARM-type_fold"/>
</dbReference>
<sequence length="146" mass="16920">MSQRGFSNELPSNYDELKSAANRSNWRERLDAVEELGQWNNPKIIDVLTHRLNNDVVYKVQEAAYRKLKAFGEDVQPPAPKKGDPVKGTTKILVRIKKSLPEGHTYEEFKEKLKKMRLDVYDAYDGEKGNEFDSWLESTWTSLSKK</sequence>
<dbReference type="Gene3D" id="1.25.10.10">
    <property type="entry name" value="Leucine-rich Repeat Variant"/>
    <property type="match status" value="1"/>
</dbReference>
<dbReference type="Proteomes" id="UP000198855">
    <property type="component" value="Unassembled WGS sequence"/>
</dbReference>
<evidence type="ECO:0008006" key="3">
    <source>
        <dbReference type="Google" id="ProtNLM"/>
    </source>
</evidence>
<protein>
    <recommendedName>
        <fullName evidence="3">HEAT repeat-containing protein</fullName>
    </recommendedName>
</protein>
<reference evidence="2" key="1">
    <citation type="submission" date="2016-10" db="EMBL/GenBank/DDBJ databases">
        <authorList>
            <person name="Varghese N."/>
            <person name="Submissions S."/>
        </authorList>
    </citation>
    <scope>NUCLEOTIDE SEQUENCE [LARGE SCALE GENOMIC DNA]</scope>
    <source>
        <strain evidence="2">CGMCC 1.10784</strain>
    </source>
</reference>
<name>A0A1I2BNR9_9BACL</name>
<dbReference type="RefSeq" id="WP_091187550.1">
    <property type="nucleotide sequence ID" value="NZ_FOMT01000003.1"/>
</dbReference>
<keyword evidence="2" id="KW-1185">Reference proteome</keyword>
<accession>A0A1I2BNR9</accession>
<dbReference type="OrthoDB" id="2655295at2"/>
<evidence type="ECO:0000313" key="1">
    <source>
        <dbReference type="EMBL" id="SFE57761.1"/>
    </source>
</evidence>
<evidence type="ECO:0000313" key="2">
    <source>
        <dbReference type="Proteomes" id="UP000198855"/>
    </source>
</evidence>
<dbReference type="STRING" id="1045775.SAMN05216378_3603"/>
<dbReference type="AlphaFoldDB" id="A0A1I2BNR9"/>
<proteinExistence type="predicted"/>